<keyword evidence="1" id="KW-0472">Membrane</keyword>
<evidence type="ECO:0000256" key="1">
    <source>
        <dbReference type="SAM" id="Phobius"/>
    </source>
</evidence>
<protein>
    <submittedName>
        <fullName evidence="2">Uncharacterized protein</fullName>
    </submittedName>
</protein>
<keyword evidence="1" id="KW-0812">Transmembrane</keyword>
<feature type="transmembrane region" description="Helical" evidence="1">
    <location>
        <begin position="29"/>
        <end position="51"/>
    </location>
</feature>
<dbReference type="HOGENOM" id="CLU_2914918_0_0_9"/>
<evidence type="ECO:0000313" key="2">
    <source>
        <dbReference type="EMBL" id="AHF05950.1"/>
    </source>
</evidence>
<dbReference type="AlphaFoldDB" id="W0E511"/>
<gene>
    <name evidence="2" type="ORF">DESME_01790</name>
</gene>
<dbReference type="RefSeq" id="WP_006716400.1">
    <property type="nucleotide sequence ID" value="NZ_CP007032.1"/>
</dbReference>
<keyword evidence="1" id="KW-1133">Transmembrane helix</keyword>
<dbReference type="Proteomes" id="UP000010847">
    <property type="component" value="Chromosome"/>
</dbReference>
<accession>W0E511</accession>
<name>W0E511_9FIRM</name>
<dbReference type="KEGG" id="dmt:DESME_01790"/>
<sequence length="52" mass="5196">MYGYCHYPHISPVGAPPHVGPVGCCYPPVGVGAGVGIIAIAILILLALGVIV</sequence>
<keyword evidence="3" id="KW-1185">Reference proteome</keyword>
<dbReference type="EMBL" id="CP007032">
    <property type="protein sequence ID" value="AHF05950.1"/>
    <property type="molecule type" value="Genomic_DNA"/>
</dbReference>
<evidence type="ECO:0000313" key="3">
    <source>
        <dbReference type="Proteomes" id="UP000010847"/>
    </source>
</evidence>
<reference evidence="2 3" key="1">
    <citation type="submission" date="2013-12" db="EMBL/GenBank/DDBJ databases">
        <authorList>
            <consortium name="DOE Joint Genome Institute"/>
            <person name="Smidt H."/>
            <person name="Huntemann M."/>
            <person name="Han J."/>
            <person name="Chen A."/>
            <person name="Kyrpides N."/>
            <person name="Mavromatis K."/>
            <person name="Markowitz V."/>
            <person name="Palaniappan K."/>
            <person name="Ivanova N."/>
            <person name="Schaumberg A."/>
            <person name="Pati A."/>
            <person name="Liolios K."/>
            <person name="Nordberg H.P."/>
            <person name="Cantor M.N."/>
            <person name="Hua S.X."/>
            <person name="Woyke T."/>
        </authorList>
    </citation>
    <scope>NUCLEOTIDE SEQUENCE [LARGE SCALE GENOMIC DNA]</scope>
    <source>
        <strain evidence="3">DSM 15288</strain>
    </source>
</reference>
<organism evidence="2 3">
    <name type="scientific">Desulfitobacterium metallireducens DSM 15288</name>
    <dbReference type="NCBI Taxonomy" id="871968"/>
    <lineage>
        <taxon>Bacteria</taxon>
        <taxon>Bacillati</taxon>
        <taxon>Bacillota</taxon>
        <taxon>Clostridia</taxon>
        <taxon>Eubacteriales</taxon>
        <taxon>Desulfitobacteriaceae</taxon>
        <taxon>Desulfitobacterium</taxon>
    </lineage>
</organism>
<proteinExistence type="predicted"/>